<comment type="caution">
    <text evidence="2">The sequence shown here is derived from an EMBL/GenBank/DDBJ whole genome shotgun (WGS) entry which is preliminary data.</text>
</comment>
<dbReference type="EMBL" id="QHGZ01000133">
    <property type="protein sequence ID" value="RDY82736.1"/>
    <property type="molecule type" value="Genomic_DNA"/>
</dbReference>
<evidence type="ECO:0000313" key="2">
    <source>
        <dbReference type="EMBL" id="RDY82736.1"/>
    </source>
</evidence>
<dbReference type="SUPFAM" id="SSF53098">
    <property type="entry name" value="Ribonuclease H-like"/>
    <property type="match status" value="1"/>
</dbReference>
<proteinExistence type="predicted"/>
<accession>A0A0G2Z4F9</accession>
<feature type="domain" description="Integrase catalytic" evidence="1">
    <location>
        <begin position="14"/>
        <end position="67"/>
    </location>
</feature>
<dbReference type="InterPro" id="IPR001584">
    <property type="entry name" value="Integrase_cat-core"/>
</dbReference>
<protein>
    <recommendedName>
        <fullName evidence="1">Integrase catalytic domain-containing protein</fullName>
    </recommendedName>
</protein>
<gene>
    <name evidence="2" type="ORF">C4618_05135</name>
</gene>
<evidence type="ECO:0000313" key="3">
    <source>
        <dbReference type="Proteomes" id="UP000256718"/>
    </source>
</evidence>
<dbReference type="PANTHER" id="PTHR46889">
    <property type="entry name" value="TRANSPOSASE INSF FOR INSERTION SEQUENCE IS3B-RELATED"/>
    <property type="match status" value="1"/>
</dbReference>
<reference evidence="2 3" key="1">
    <citation type="journal article" date="2018" name="Emerg. Microbes Infect.">
        <title>Phenotypic and molecular analysis of nontypeable Group B streptococci: identification of cps2a and hybrid cps2a/cps5 Group B streptococcal capsule gene clusters.</title>
        <authorList>
            <person name="Alhhazmi A."/>
            <person name="Tyrrell G.J."/>
        </authorList>
    </citation>
    <scope>NUCLEOTIDE SEQUENCE [LARGE SCALE GENOMIC DNA]</scope>
    <source>
        <strain evidence="2 3">PLGBS17</strain>
    </source>
</reference>
<evidence type="ECO:0000259" key="1">
    <source>
        <dbReference type="Pfam" id="PF13333"/>
    </source>
</evidence>
<dbReference type="GO" id="GO:0015074">
    <property type="term" value="P:DNA integration"/>
    <property type="evidence" value="ECO:0007669"/>
    <property type="project" value="InterPro"/>
</dbReference>
<dbReference type="SMR" id="A0A0G2Z4F9"/>
<dbReference type="Proteomes" id="UP000256718">
    <property type="component" value="Unassembled WGS sequence"/>
</dbReference>
<sequence length="69" mass="8255">MSRIGKCIDNAPTESFFGFFKTESYHLKKYNSYDELVNDVARYIEFYNTQRYQSKLNNLTPLEFRNQVA</sequence>
<organism evidence="2 3">
    <name type="scientific">Streptococcus agalactiae</name>
    <dbReference type="NCBI Taxonomy" id="1311"/>
    <lineage>
        <taxon>Bacteria</taxon>
        <taxon>Bacillati</taxon>
        <taxon>Bacillota</taxon>
        <taxon>Bacilli</taxon>
        <taxon>Lactobacillales</taxon>
        <taxon>Streptococcaceae</taxon>
        <taxon>Streptococcus</taxon>
    </lineage>
</organism>
<dbReference type="InterPro" id="IPR050900">
    <property type="entry name" value="Transposase_IS3/IS150/IS904"/>
</dbReference>
<dbReference type="AlphaFoldDB" id="A0A0G2Z4F9"/>
<name>A0A0G2Z4F9_STRAG</name>
<dbReference type="Pfam" id="PF13333">
    <property type="entry name" value="rve_2"/>
    <property type="match status" value="1"/>
</dbReference>
<dbReference type="PANTHER" id="PTHR46889:SF4">
    <property type="entry name" value="TRANSPOSASE INSO FOR INSERTION SEQUENCE ELEMENT IS911B-RELATED"/>
    <property type="match status" value="1"/>
</dbReference>
<dbReference type="InterPro" id="IPR012337">
    <property type="entry name" value="RNaseH-like_sf"/>
</dbReference>